<evidence type="ECO:0000259" key="5">
    <source>
        <dbReference type="PROSITE" id="PS51299"/>
    </source>
</evidence>
<evidence type="ECO:0000313" key="7">
    <source>
        <dbReference type="Proteomes" id="UP001152607"/>
    </source>
</evidence>
<dbReference type="InterPro" id="IPR037548">
    <property type="entry name" value="Bqt4"/>
</dbReference>
<dbReference type="GO" id="GO:1990862">
    <property type="term" value="C:nuclear membrane complex Bqt3-Bqt4"/>
    <property type="evidence" value="ECO:0007669"/>
    <property type="project" value="InterPro"/>
</dbReference>
<dbReference type="OrthoDB" id="5346159at2759"/>
<protein>
    <recommendedName>
        <fullName evidence="5">HTH APSES-type domain-containing protein</fullName>
    </recommendedName>
</protein>
<organism evidence="6 7">
    <name type="scientific">Periconia digitata</name>
    <dbReference type="NCBI Taxonomy" id="1303443"/>
    <lineage>
        <taxon>Eukaryota</taxon>
        <taxon>Fungi</taxon>
        <taxon>Dikarya</taxon>
        <taxon>Ascomycota</taxon>
        <taxon>Pezizomycotina</taxon>
        <taxon>Dothideomycetes</taxon>
        <taxon>Pleosporomycetidae</taxon>
        <taxon>Pleosporales</taxon>
        <taxon>Massarineae</taxon>
        <taxon>Periconiaceae</taxon>
        <taxon>Periconia</taxon>
    </lineage>
</organism>
<feature type="compositionally biased region" description="Basic and acidic residues" evidence="4">
    <location>
        <begin position="175"/>
        <end position="184"/>
    </location>
</feature>
<dbReference type="InterPro" id="IPR003163">
    <property type="entry name" value="Tscrpt_reg_HTH_APSES-type"/>
</dbReference>
<proteinExistence type="predicted"/>
<keyword evidence="2" id="KW-0183">Conidiation</keyword>
<dbReference type="GO" id="GO:0003677">
    <property type="term" value="F:DNA binding"/>
    <property type="evidence" value="ECO:0007669"/>
    <property type="project" value="InterPro"/>
</dbReference>
<dbReference type="PANTHER" id="PTHR38044:SF1">
    <property type="entry name" value="BOUQUET FORMATION PROTEIN 4"/>
    <property type="match status" value="1"/>
</dbReference>
<reference evidence="6" key="1">
    <citation type="submission" date="2023-01" db="EMBL/GenBank/DDBJ databases">
        <authorList>
            <person name="Van Ghelder C."/>
            <person name="Rancurel C."/>
        </authorList>
    </citation>
    <scope>NUCLEOTIDE SEQUENCE</scope>
    <source>
        <strain evidence="6">CNCM I-4278</strain>
    </source>
</reference>
<dbReference type="GO" id="GO:0044820">
    <property type="term" value="P:mitotic telomere tethering at nuclear periphery"/>
    <property type="evidence" value="ECO:0007669"/>
    <property type="project" value="TreeGrafter"/>
</dbReference>
<dbReference type="PROSITE" id="PS51299">
    <property type="entry name" value="HTH_APSES"/>
    <property type="match status" value="1"/>
</dbReference>
<dbReference type="PANTHER" id="PTHR38044">
    <property type="entry name" value="BOUQUET FORMATION PROTEIN 4"/>
    <property type="match status" value="1"/>
</dbReference>
<feature type="compositionally biased region" description="Low complexity" evidence="4">
    <location>
        <begin position="197"/>
        <end position="214"/>
    </location>
</feature>
<dbReference type="SUPFAM" id="SSF54616">
    <property type="entry name" value="DNA-binding domain of Mlu1-box binding protein MBP1"/>
    <property type="match status" value="1"/>
</dbReference>
<dbReference type="Proteomes" id="UP001152607">
    <property type="component" value="Unassembled WGS sequence"/>
</dbReference>
<evidence type="ECO:0000313" key="6">
    <source>
        <dbReference type="EMBL" id="CAI6275469.1"/>
    </source>
</evidence>
<feature type="region of interest" description="Disordered" evidence="4">
    <location>
        <begin position="172"/>
        <end position="259"/>
    </location>
</feature>
<comment type="caution">
    <text evidence="6">The sequence shown here is derived from an EMBL/GenBank/DDBJ whole genome shotgun (WGS) entry which is preliminary data.</text>
</comment>
<evidence type="ECO:0000256" key="4">
    <source>
        <dbReference type="SAM" id="MobiDB-lite"/>
    </source>
</evidence>
<evidence type="ECO:0000256" key="2">
    <source>
        <dbReference type="ARBA" id="ARBA00023321"/>
    </source>
</evidence>
<feature type="domain" description="HTH APSES-type" evidence="5">
    <location>
        <begin position="68"/>
        <end position="180"/>
    </location>
</feature>
<keyword evidence="1" id="KW-0749">Sporulation</keyword>
<dbReference type="GO" id="GO:0048315">
    <property type="term" value="P:conidium formation"/>
    <property type="evidence" value="ECO:0007669"/>
    <property type="project" value="UniProtKB-KW"/>
</dbReference>
<sequence>MKMVTKRHLPERSNPLIKPANSPDIEVLVGRRRLGQTHLQVKQGTAGLADASKQQNLGLFDYAHLRVPLPKDLSGSGIFSLKNANGGSYPESYFLMRRSSDGYISATGMFKAAFPWAEAKEEEAERHYHKNLSLAGLEEIAGSIWIAPEEALILGEQYGMRTWIEALLDPTPIEKGSKDKDNKASPRIQMPPEFDTSKLSSPPVVLAPSSTLRSTRARSTRSASPSKVATTPRKMATPRKSRAARAAKAGSVSATNPEELLDRAAADAVSSALQNSIEDGATPVESIASQSANGDVKDPETVRIEIRETIEDTGDAEVTKTNVKVDVPADYPALSEPEDPAKMIAEARKMVEAANKLENKFENTVVKAEKRKADDEIEAGGSSLQRPAKLARTKSTVEQKLAKEKVTRRALVGLTVMAAVGSAIGYLSGLA</sequence>
<dbReference type="InterPro" id="IPR018004">
    <property type="entry name" value="KilA/APSES_HTH"/>
</dbReference>
<keyword evidence="7" id="KW-1185">Reference proteome</keyword>
<feature type="coiled-coil region" evidence="3">
    <location>
        <begin position="344"/>
        <end position="371"/>
    </location>
</feature>
<feature type="region of interest" description="Disordered" evidence="4">
    <location>
        <begin position="280"/>
        <end position="300"/>
    </location>
</feature>
<accession>A0A9W4U726</accession>
<dbReference type="GO" id="GO:0070197">
    <property type="term" value="P:meiotic attachment of telomere to nuclear envelope"/>
    <property type="evidence" value="ECO:0007669"/>
    <property type="project" value="InterPro"/>
</dbReference>
<feature type="compositionally biased region" description="Basic residues" evidence="4">
    <location>
        <begin position="236"/>
        <end position="245"/>
    </location>
</feature>
<gene>
    <name evidence="6" type="ORF">PDIGIT_LOCUS1897</name>
</gene>
<name>A0A9W4U726_9PLEO</name>
<keyword evidence="3" id="KW-0175">Coiled coil</keyword>
<evidence type="ECO:0000256" key="1">
    <source>
        <dbReference type="ARBA" id="ARBA00022969"/>
    </source>
</evidence>
<dbReference type="EMBL" id="CAOQHR010000001">
    <property type="protein sequence ID" value="CAI6275469.1"/>
    <property type="molecule type" value="Genomic_DNA"/>
</dbReference>
<evidence type="ECO:0000256" key="3">
    <source>
        <dbReference type="SAM" id="Coils"/>
    </source>
</evidence>
<dbReference type="SMART" id="SM01252">
    <property type="entry name" value="KilA-N"/>
    <property type="match status" value="1"/>
</dbReference>
<dbReference type="InterPro" id="IPR036887">
    <property type="entry name" value="HTH_APSES_sf"/>
</dbReference>
<dbReference type="GO" id="GO:0030435">
    <property type="term" value="P:sporulation resulting in formation of a cellular spore"/>
    <property type="evidence" value="ECO:0007669"/>
    <property type="project" value="UniProtKB-KW"/>
</dbReference>
<dbReference type="AlphaFoldDB" id="A0A9W4U726"/>